<comment type="caution">
    <text evidence="1">The sequence shown here is derived from an EMBL/GenBank/DDBJ whole genome shotgun (WGS) entry which is preliminary data.</text>
</comment>
<name>A0ABN2FVX3_9ACTN</name>
<evidence type="ECO:0000313" key="1">
    <source>
        <dbReference type="EMBL" id="GAA1660714.1"/>
    </source>
</evidence>
<protein>
    <submittedName>
        <fullName evidence="1">Uncharacterized protein</fullName>
    </submittedName>
</protein>
<dbReference type="Proteomes" id="UP001500618">
    <property type="component" value="Unassembled WGS sequence"/>
</dbReference>
<organism evidence="1 2">
    <name type="scientific">Fodinicola feengrottensis</name>
    <dbReference type="NCBI Taxonomy" id="435914"/>
    <lineage>
        <taxon>Bacteria</taxon>
        <taxon>Bacillati</taxon>
        <taxon>Actinomycetota</taxon>
        <taxon>Actinomycetes</taxon>
        <taxon>Mycobacteriales</taxon>
        <taxon>Fodinicola</taxon>
    </lineage>
</organism>
<dbReference type="EMBL" id="BAAANY010000002">
    <property type="protein sequence ID" value="GAA1660714.1"/>
    <property type="molecule type" value="Genomic_DNA"/>
</dbReference>
<reference evidence="1 2" key="1">
    <citation type="journal article" date="2019" name="Int. J. Syst. Evol. Microbiol.">
        <title>The Global Catalogue of Microorganisms (GCM) 10K type strain sequencing project: providing services to taxonomists for standard genome sequencing and annotation.</title>
        <authorList>
            <consortium name="The Broad Institute Genomics Platform"/>
            <consortium name="The Broad Institute Genome Sequencing Center for Infectious Disease"/>
            <person name="Wu L."/>
            <person name="Ma J."/>
        </authorList>
    </citation>
    <scope>NUCLEOTIDE SEQUENCE [LARGE SCALE GENOMIC DNA]</scope>
    <source>
        <strain evidence="1 2">JCM 14718</strain>
    </source>
</reference>
<proteinExistence type="predicted"/>
<sequence>MGSREIIPGESLGNSALQAKFSESGGAGQWGKYSTSTYQSSYGPFQVHYYQAGSELRDI</sequence>
<accession>A0ABN2FVX3</accession>
<evidence type="ECO:0000313" key="2">
    <source>
        <dbReference type="Proteomes" id="UP001500618"/>
    </source>
</evidence>
<gene>
    <name evidence="1" type="ORF">GCM10009765_07740</name>
</gene>
<keyword evidence="2" id="KW-1185">Reference proteome</keyword>